<proteinExistence type="predicted"/>
<dbReference type="EMBL" id="JAPFFK010000005">
    <property type="protein sequence ID" value="KAJ6763893.1"/>
    <property type="molecule type" value="Genomic_DNA"/>
</dbReference>
<organism evidence="1 2">
    <name type="scientific">Salix purpurea</name>
    <name type="common">Purple osier willow</name>
    <dbReference type="NCBI Taxonomy" id="77065"/>
    <lineage>
        <taxon>Eukaryota</taxon>
        <taxon>Viridiplantae</taxon>
        <taxon>Streptophyta</taxon>
        <taxon>Embryophyta</taxon>
        <taxon>Tracheophyta</taxon>
        <taxon>Spermatophyta</taxon>
        <taxon>Magnoliopsida</taxon>
        <taxon>eudicotyledons</taxon>
        <taxon>Gunneridae</taxon>
        <taxon>Pentapetalae</taxon>
        <taxon>rosids</taxon>
        <taxon>fabids</taxon>
        <taxon>Malpighiales</taxon>
        <taxon>Salicaceae</taxon>
        <taxon>Saliceae</taxon>
        <taxon>Salix</taxon>
    </lineage>
</organism>
<protein>
    <submittedName>
        <fullName evidence="1">Uncharacterized protein</fullName>
    </submittedName>
</protein>
<keyword evidence="2" id="KW-1185">Reference proteome</keyword>
<reference evidence="1" key="1">
    <citation type="submission" date="2022-11" db="EMBL/GenBank/DDBJ databases">
        <authorList>
            <person name="Hyden B.L."/>
            <person name="Feng K."/>
            <person name="Yates T."/>
            <person name="Jawdy S."/>
            <person name="Smart L.B."/>
            <person name="Muchero W."/>
        </authorList>
    </citation>
    <scope>NUCLEOTIDE SEQUENCE</scope>
    <source>
        <tissue evidence="1">Shoot tip</tissue>
    </source>
</reference>
<name>A0A9Q0WBW6_SALPP</name>
<evidence type="ECO:0000313" key="2">
    <source>
        <dbReference type="Proteomes" id="UP001151532"/>
    </source>
</evidence>
<gene>
    <name evidence="1" type="ORF">OIU79_024430</name>
</gene>
<accession>A0A9Q0WBW6</accession>
<reference evidence="1" key="2">
    <citation type="journal article" date="2023" name="Int. J. Mol. Sci.">
        <title>De Novo Assembly and Annotation of 11 Diverse Shrub Willow (Salix) Genomes Reveals Novel Gene Organization in Sex-Linked Regions.</title>
        <authorList>
            <person name="Hyden B."/>
            <person name="Feng K."/>
            <person name="Yates T.B."/>
            <person name="Jawdy S."/>
            <person name="Cereghino C."/>
            <person name="Smart L.B."/>
            <person name="Muchero W."/>
        </authorList>
    </citation>
    <scope>NUCLEOTIDE SEQUENCE</scope>
    <source>
        <tissue evidence="1">Shoot tip</tissue>
    </source>
</reference>
<dbReference type="AlphaFoldDB" id="A0A9Q0WBW6"/>
<dbReference type="Proteomes" id="UP001151532">
    <property type="component" value="Chromosome 13"/>
</dbReference>
<comment type="caution">
    <text evidence="1">The sequence shown here is derived from an EMBL/GenBank/DDBJ whole genome shotgun (WGS) entry which is preliminary data.</text>
</comment>
<evidence type="ECO:0000313" key="1">
    <source>
        <dbReference type="EMBL" id="KAJ6763893.1"/>
    </source>
</evidence>
<sequence length="121" mass="13689">MGGLLNYFGLVRVKKQEIGCGTIWCHEHSIQLKACHKEIKINYDVNVFFSWPLLQHEPLPLLRGAYKCRKYNGQEVVQVFYLVDPSHAFVTSRCSSIGPWTMHSCEGLSTAPTTIGGYRDA</sequence>